<evidence type="ECO:0000313" key="5">
    <source>
        <dbReference type="Proteomes" id="UP000273778"/>
    </source>
</evidence>
<dbReference type="RefSeq" id="WP_124013471.1">
    <property type="nucleotide sequence ID" value="NZ_CP034073.1"/>
</dbReference>
<dbReference type="NCBIfam" id="NF041502">
    <property type="entry name" value="integrase_1"/>
    <property type="match status" value="1"/>
</dbReference>
<feature type="domain" description="Tyr recombinase" evidence="2">
    <location>
        <begin position="155"/>
        <end position="394"/>
    </location>
</feature>
<evidence type="ECO:0000313" key="6">
    <source>
        <dbReference type="Proteomes" id="UP000278855"/>
    </source>
</evidence>
<keyword evidence="1" id="KW-0233">DNA recombination</keyword>
<organism evidence="4 6">
    <name type="scientific">Shewanella psychromarinicola</name>
    <dbReference type="NCBI Taxonomy" id="2487742"/>
    <lineage>
        <taxon>Bacteria</taxon>
        <taxon>Pseudomonadati</taxon>
        <taxon>Pseudomonadota</taxon>
        <taxon>Gammaproteobacteria</taxon>
        <taxon>Alteromonadales</taxon>
        <taxon>Shewanellaceae</taxon>
        <taxon>Shewanella</taxon>
    </lineage>
</organism>
<keyword evidence="5" id="KW-1185">Reference proteome</keyword>
<sequence length="513" mass="57602">MLSKNVELQSTPTTTIASSGFEFDYLDDVWILNRNVTVNVSFLVQFNDRLAEDVIDTLVHYAENHSAHHVSNLAKSLKLYLMASDTDSFSEHGFLAFKSSLSKKNQYKLSIVRGFLRQMRYLGFDENIDDNVYKLTDRWTIPGNEKGVAVLSLDPEVGPFSSAEFEAIGLNAAHKFAEGQLTTKQYATLQLFKATGRRPEQIALLKVKDFSLTSQYTGTPTYVVQVPRVKQGGFGFRSRFRTFGLINSVGQVIELYIEEGIAAVEYQLDRKLTPAEINELPLFMSDKTIKSLNLFSNADLLQFFKTELSHITSAGLARLLISATNKLRIVSERTGQFIHINPYRFRYTLGTRAAIEGAGILTIATLLDHSDTQNVNVYVANLPEFAIEISKIMNQPLAQYAAAFAGKLVEDEREANRINVGATRIPLREKDCDLGSCGTNAFCQDYAPIACYLCPKFMPWANAPHHLILEWLIEERNRLKDDTDGDMTIVSINDQVIVAVCQVIQLCKDYNNV</sequence>
<reference evidence="6" key="2">
    <citation type="submission" date="2018-11" db="EMBL/GenBank/DDBJ databases">
        <title>Shewanella sp. R106.</title>
        <authorList>
            <person name="Hwang Y.J."/>
            <person name="Hwang C.Y."/>
        </authorList>
    </citation>
    <scope>NUCLEOTIDE SEQUENCE [LARGE SCALE GENOMIC DNA]</scope>
    <source>
        <strain evidence="6">R106</strain>
    </source>
</reference>
<dbReference type="GO" id="GO:0015074">
    <property type="term" value="P:DNA integration"/>
    <property type="evidence" value="ECO:0007669"/>
    <property type="project" value="InterPro"/>
</dbReference>
<proteinExistence type="predicted"/>
<evidence type="ECO:0000313" key="4">
    <source>
        <dbReference type="EMBL" id="RPA28161.1"/>
    </source>
</evidence>
<evidence type="ECO:0000313" key="3">
    <source>
        <dbReference type="EMBL" id="AZG34586.1"/>
    </source>
</evidence>
<dbReference type="SUPFAM" id="SSF56349">
    <property type="entry name" value="DNA breaking-rejoining enzymes"/>
    <property type="match status" value="1"/>
</dbReference>
<dbReference type="AlphaFoldDB" id="A0A3N4E1P1"/>
<dbReference type="OrthoDB" id="8368662at2"/>
<dbReference type="InterPro" id="IPR013762">
    <property type="entry name" value="Integrase-like_cat_sf"/>
</dbReference>
<evidence type="ECO:0000259" key="2">
    <source>
        <dbReference type="PROSITE" id="PS51898"/>
    </source>
</evidence>
<reference evidence="4" key="3">
    <citation type="submission" date="2018-11" db="EMBL/GenBank/DDBJ databases">
        <authorList>
            <person name="Hwang Y.J."/>
            <person name="Hwang C.Y."/>
        </authorList>
    </citation>
    <scope>NUCLEOTIDE SEQUENCE</scope>
    <source>
        <strain evidence="4">R106</strain>
    </source>
</reference>
<dbReference type="InterPro" id="IPR011010">
    <property type="entry name" value="DNA_brk_join_enz"/>
</dbReference>
<dbReference type="Gene3D" id="1.10.443.10">
    <property type="entry name" value="Intergrase catalytic core"/>
    <property type="match status" value="1"/>
</dbReference>
<gene>
    <name evidence="4" type="ORF">EGC77_15715</name>
    <name evidence="3" type="ORF">EGC80_06385</name>
</gene>
<protein>
    <submittedName>
        <fullName evidence="4">Site-specific integrase</fullName>
    </submittedName>
</protein>
<dbReference type="PROSITE" id="PS51898">
    <property type="entry name" value="TYR_RECOMBINASE"/>
    <property type="match status" value="1"/>
</dbReference>
<dbReference type="KEGG" id="spsr:EGC80_06385"/>
<name>A0A3N4E1P1_9GAMM</name>
<dbReference type="GO" id="GO:0006310">
    <property type="term" value="P:DNA recombination"/>
    <property type="evidence" value="ECO:0007669"/>
    <property type="project" value="UniProtKB-KW"/>
</dbReference>
<dbReference type="Proteomes" id="UP000273778">
    <property type="component" value="Chromosome"/>
</dbReference>
<accession>A0A3N4E1P1</accession>
<dbReference type="GO" id="GO:0003677">
    <property type="term" value="F:DNA binding"/>
    <property type="evidence" value="ECO:0007669"/>
    <property type="project" value="InterPro"/>
</dbReference>
<evidence type="ECO:0000256" key="1">
    <source>
        <dbReference type="ARBA" id="ARBA00023172"/>
    </source>
</evidence>
<dbReference type="Proteomes" id="UP000278855">
    <property type="component" value="Unassembled WGS sequence"/>
</dbReference>
<reference evidence="3 5" key="1">
    <citation type="submission" date="2018-11" db="EMBL/GenBank/DDBJ databases">
        <title>Shewanella sp. M2.</title>
        <authorList>
            <person name="Hwang Y.J."/>
            <person name="Hwang C.Y."/>
        </authorList>
    </citation>
    <scope>NUCLEOTIDE SEQUENCE [LARGE SCALE GENOMIC DNA]</scope>
    <source>
        <strain evidence="3 5">M2</strain>
    </source>
</reference>
<dbReference type="InterPro" id="IPR048120">
    <property type="entry name" value="Integrase-like"/>
</dbReference>
<dbReference type="EMBL" id="CP034073">
    <property type="protein sequence ID" value="AZG34586.1"/>
    <property type="molecule type" value="Genomic_DNA"/>
</dbReference>
<dbReference type="InterPro" id="IPR002104">
    <property type="entry name" value="Integrase_catalytic"/>
</dbReference>
<dbReference type="EMBL" id="RKKB01000008">
    <property type="protein sequence ID" value="RPA28161.1"/>
    <property type="molecule type" value="Genomic_DNA"/>
</dbReference>